<evidence type="ECO:0000313" key="4">
    <source>
        <dbReference type="Proteomes" id="UP000064967"/>
    </source>
</evidence>
<accession>A0A0K1PUA6</accession>
<dbReference type="OrthoDB" id="5431433at2"/>
<evidence type="ECO:0000256" key="1">
    <source>
        <dbReference type="ARBA" id="ARBA00008791"/>
    </source>
</evidence>
<dbReference type="RefSeq" id="WP_146648170.1">
    <property type="nucleotide sequence ID" value="NZ_CP012333.1"/>
</dbReference>
<dbReference type="STRING" id="1391654.AKJ09_03615"/>
<gene>
    <name evidence="3" type="ORF">AKJ09_03615</name>
</gene>
<dbReference type="PANTHER" id="PTHR46268">
    <property type="entry name" value="STRESS RESPONSE PROTEIN NHAX"/>
    <property type="match status" value="1"/>
</dbReference>
<feature type="domain" description="UspA" evidence="2">
    <location>
        <begin position="15"/>
        <end position="145"/>
    </location>
</feature>
<dbReference type="CDD" id="cd00293">
    <property type="entry name" value="USP-like"/>
    <property type="match status" value="1"/>
</dbReference>
<evidence type="ECO:0000259" key="2">
    <source>
        <dbReference type="Pfam" id="PF00582"/>
    </source>
</evidence>
<dbReference type="EMBL" id="CP012333">
    <property type="protein sequence ID" value="AKU96951.1"/>
    <property type="molecule type" value="Genomic_DNA"/>
</dbReference>
<comment type="similarity">
    <text evidence="1">Belongs to the universal stress protein A family.</text>
</comment>
<evidence type="ECO:0000313" key="3">
    <source>
        <dbReference type="EMBL" id="AKU96951.1"/>
    </source>
</evidence>
<proteinExistence type="inferred from homology"/>
<dbReference type="Proteomes" id="UP000064967">
    <property type="component" value="Chromosome"/>
</dbReference>
<dbReference type="Pfam" id="PF00582">
    <property type="entry name" value="Usp"/>
    <property type="match status" value="1"/>
</dbReference>
<dbReference type="SUPFAM" id="SSF52402">
    <property type="entry name" value="Adenine nucleotide alpha hydrolases-like"/>
    <property type="match status" value="1"/>
</dbReference>
<protein>
    <recommendedName>
        <fullName evidence="2">UspA domain-containing protein</fullName>
    </recommendedName>
</protein>
<dbReference type="InterPro" id="IPR006015">
    <property type="entry name" value="Universal_stress_UspA"/>
</dbReference>
<dbReference type="PANTHER" id="PTHR46268:SF6">
    <property type="entry name" value="UNIVERSAL STRESS PROTEIN UP12"/>
    <property type="match status" value="1"/>
</dbReference>
<name>A0A0K1PUA6_9BACT</name>
<reference evidence="3 4" key="1">
    <citation type="submission" date="2015-08" db="EMBL/GenBank/DDBJ databases">
        <authorList>
            <person name="Babu N.S."/>
            <person name="Beckwith C.J."/>
            <person name="Beseler K.G."/>
            <person name="Brison A."/>
            <person name="Carone J.V."/>
            <person name="Caskin T.P."/>
            <person name="Diamond M."/>
            <person name="Durham M.E."/>
            <person name="Foxe J.M."/>
            <person name="Go M."/>
            <person name="Henderson B.A."/>
            <person name="Jones I.B."/>
            <person name="McGettigan J.A."/>
            <person name="Micheletti S.J."/>
            <person name="Nasrallah M.E."/>
            <person name="Ortiz D."/>
            <person name="Piller C.R."/>
            <person name="Privatt S.R."/>
            <person name="Schneider S.L."/>
            <person name="Sharp S."/>
            <person name="Smith T.C."/>
            <person name="Stanton J.D."/>
            <person name="Ullery H.E."/>
            <person name="Wilson R.J."/>
            <person name="Serrano M.G."/>
            <person name="Buck G."/>
            <person name="Lee V."/>
            <person name="Wang Y."/>
            <person name="Carvalho R."/>
            <person name="Voegtly L."/>
            <person name="Shi R."/>
            <person name="Duckworth R."/>
            <person name="Johnson A."/>
            <person name="Loviza R."/>
            <person name="Walstead R."/>
            <person name="Shah Z."/>
            <person name="Kiflezghi M."/>
            <person name="Wade K."/>
            <person name="Ball S.L."/>
            <person name="Bradley K.W."/>
            <person name="Asai D.J."/>
            <person name="Bowman C.A."/>
            <person name="Russell D.A."/>
            <person name="Pope W.H."/>
            <person name="Jacobs-Sera D."/>
            <person name="Hendrix R.W."/>
            <person name="Hatfull G.F."/>
        </authorList>
    </citation>
    <scope>NUCLEOTIDE SEQUENCE [LARGE SCALE GENOMIC DNA]</scope>
    <source>
        <strain evidence="3 4">DSM 27648</strain>
    </source>
</reference>
<dbReference type="InterPro" id="IPR006016">
    <property type="entry name" value="UspA"/>
</dbReference>
<dbReference type="Gene3D" id="3.40.50.620">
    <property type="entry name" value="HUPs"/>
    <property type="match status" value="1"/>
</dbReference>
<keyword evidence="4" id="KW-1185">Reference proteome</keyword>
<dbReference type="AlphaFoldDB" id="A0A0K1PUA6"/>
<dbReference type="InterPro" id="IPR014729">
    <property type="entry name" value="Rossmann-like_a/b/a_fold"/>
</dbReference>
<dbReference type="KEGG" id="llu:AKJ09_03615"/>
<sequence length="172" mass="18547">MKKIVRNSQGPRMPIDKILVPVDFSACSDAALAYALSMADECGAQVEVLHVWSPRDREGRASTIFADTPEGIAMERALSAAESDHAARICGRLEFGEEPSSVILDILERERFDLVVVGRGGRSKDQGGHVSAHLEREAPCKVVALPIVKADPNRSFVDTFIAKRTAGGFDAG</sequence>
<organism evidence="3 4">
    <name type="scientific">Labilithrix luteola</name>
    <dbReference type="NCBI Taxonomy" id="1391654"/>
    <lineage>
        <taxon>Bacteria</taxon>
        <taxon>Pseudomonadati</taxon>
        <taxon>Myxococcota</taxon>
        <taxon>Polyangia</taxon>
        <taxon>Polyangiales</taxon>
        <taxon>Labilitrichaceae</taxon>
        <taxon>Labilithrix</taxon>
    </lineage>
</organism>
<dbReference type="PRINTS" id="PR01438">
    <property type="entry name" value="UNVRSLSTRESS"/>
</dbReference>